<organism evidence="2 3">
    <name type="scientific">Pseudonocardia broussonetiae</name>
    <dbReference type="NCBI Taxonomy" id="2736640"/>
    <lineage>
        <taxon>Bacteria</taxon>
        <taxon>Bacillati</taxon>
        <taxon>Actinomycetota</taxon>
        <taxon>Actinomycetes</taxon>
        <taxon>Pseudonocardiales</taxon>
        <taxon>Pseudonocardiaceae</taxon>
        <taxon>Pseudonocardia</taxon>
    </lineage>
</organism>
<dbReference type="KEGG" id="pbro:HOP40_29880"/>
<feature type="domain" description="Antitoxin FitA-like ribbon-helix-helix" evidence="1">
    <location>
        <begin position="2"/>
        <end position="34"/>
    </location>
</feature>
<dbReference type="GO" id="GO:0006355">
    <property type="term" value="P:regulation of DNA-templated transcription"/>
    <property type="evidence" value="ECO:0007669"/>
    <property type="project" value="InterPro"/>
</dbReference>
<dbReference type="Pfam" id="PF22513">
    <property type="entry name" value="FitA-like_RHH"/>
    <property type="match status" value="1"/>
</dbReference>
<dbReference type="SUPFAM" id="SSF47598">
    <property type="entry name" value="Ribbon-helix-helix"/>
    <property type="match status" value="1"/>
</dbReference>
<evidence type="ECO:0000313" key="2">
    <source>
        <dbReference type="EMBL" id="QJY49444.1"/>
    </source>
</evidence>
<keyword evidence="3" id="KW-1185">Reference proteome</keyword>
<protein>
    <submittedName>
        <fullName evidence="2">Antitoxin</fullName>
    </submittedName>
</protein>
<dbReference type="Proteomes" id="UP000505377">
    <property type="component" value="Chromosome"/>
</dbReference>
<evidence type="ECO:0000259" key="1">
    <source>
        <dbReference type="Pfam" id="PF22513"/>
    </source>
</evidence>
<dbReference type="EMBL" id="CP053564">
    <property type="protein sequence ID" value="QJY49444.1"/>
    <property type="molecule type" value="Genomic_DNA"/>
</dbReference>
<reference evidence="2 3" key="1">
    <citation type="submission" date="2020-05" db="EMBL/GenBank/DDBJ databases">
        <authorList>
            <person name="Mo P."/>
        </authorList>
    </citation>
    <scope>NUCLEOTIDE SEQUENCE [LARGE SCALE GENOMIC DNA]</scope>
    <source>
        <strain evidence="2 3">Gen01</strain>
    </source>
</reference>
<gene>
    <name evidence="2" type="ORF">HOP40_29880</name>
</gene>
<name>A0A6M6JMZ6_9PSEU</name>
<sequence length="78" mass="9297">MATIQVRDIPDDVYKTIRRRAREAGQSLQAYMRDQVVALGSRPDRAEILADWERELHQHPNTITREQILRDLDDDRRR</sequence>
<evidence type="ECO:0000313" key="3">
    <source>
        <dbReference type="Proteomes" id="UP000505377"/>
    </source>
</evidence>
<dbReference type="InterPro" id="IPR053853">
    <property type="entry name" value="FitA-like_RHH"/>
</dbReference>
<dbReference type="AlphaFoldDB" id="A0A6M6JMZ6"/>
<dbReference type="InterPro" id="IPR010985">
    <property type="entry name" value="Ribbon_hlx_hlx"/>
</dbReference>
<accession>A0A6M6JMZ6</accession>
<proteinExistence type="predicted"/>
<dbReference type="RefSeq" id="WP_172165209.1">
    <property type="nucleotide sequence ID" value="NZ_CP053564.1"/>
</dbReference>